<feature type="coiled-coil region" evidence="1">
    <location>
        <begin position="23"/>
        <end position="80"/>
    </location>
</feature>
<keyword evidence="4" id="KW-1185">Reference proteome</keyword>
<reference evidence="3 4" key="1">
    <citation type="submission" date="2024-07" db="EMBL/GenBank/DDBJ databases">
        <title>Chromosome-level genome assembly of the water stick insect Ranatra chinensis (Heteroptera: Nepidae).</title>
        <authorList>
            <person name="Liu X."/>
        </authorList>
    </citation>
    <scope>NUCLEOTIDE SEQUENCE [LARGE SCALE GENOMIC DNA]</scope>
    <source>
        <strain evidence="3">Cailab_2021Rc</strain>
        <tissue evidence="3">Muscle</tissue>
    </source>
</reference>
<feature type="region of interest" description="Disordered" evidence="2">
    <location>
        <begin position="589"/>
        <end position="626"/>
    </location>
</feature>
<feature type="coiled-coil region" evidence="1">
    <location>
        <begin position="130"/>
        <end position="180"/>
    </location>
</feature>
<protein>
    <submittedName>
        <fullName evidence="3">Uncharacterized protein</fullName>
    </submittedName>
</protein>
<organism evidence="3 4">
    <name type="scientific">Ranatra chinensis</name>
    <dbReference type="NCBI Taxonomy" id="642074"/>
    <lineage>
        <taxon>Eukaryota</taxon>
        <taxon>Metazoa</taxon>
        <taxon>Ecdysozoa</taxon>
        <taxon>Arthropoda</taxon>
        <taxon>Hexapoda</taxon>
        <taxon>Insecta</taxon>
        <taxon>Pterygota</taxon>
        <taxon>Neoptera</taxon>
        <taxon>Paraneoptera</taxon>
        <taxon>Hemiptera</taxon>
        <taxon>Heteroptera</taxon>
        <taxon>Panheteroptera</taxon>
        <taxon>Nepomorpha</taxon>
        <taxon>Nepidae</taxon>
        <taxon>Ranatrinae</taxon>
        <taxon>Ranatra</taxon>
    </lineage>
</organism>
<sequence length="626" mass="70263">MEKGAMNEDPDVDELEEVVAIIKKEMAARALELEQVERKLEAKRKGSSPDPRIKRIEEALVSLKKQADEVAARLEEVDMALGDMREDSDEESLQNIENTLAALTRGTETAAIRLDQVNNVLARGRDDPGVSRLEESIAELKDETRSLSGKMDAMIVSRTGEELEQRLRAVEEDLGKIQQEIDTKLDSATEKVGTDSLLDRVDEDLEALKRLVVVRLDEVEKQITDLRPSVEGGSQAYRVERIEAELASHKEDTARKLEELAHMLMTLPESVHDGLESRMTALEEETARKLNEVDREPSSELEERIRRLEDDFKSLRDETQQEPPPQVDLEGFREEMAQAMETLARRLLDEWSVDRDSRLDRIDADICKIKDDTAGRLDEVDRKLVRLKDLLGTGYPIRSVKFVDTSNTDIQPPESVESPGKGIDEGVQVGGPSAAEREAEEQEKTSEDGDVTEVEEVRMSQTTVKTPPKAGGRRGSKGKPAKEDGDSTTYIIDDVTQRQLTLARELKRPDLFHDIVVNSSGTVVVGKESSELDKALAQVRATIAATERKLEETEEMRDRTIAYLKRLDRTLISASEYDWLVKHGLDHPALVPKESDKKNKNYVSPGSKTRGSVANGRMEPPLKTWK</sequence>
<dbReference type="AlphaFoldDB" id="A0ABD0Y0R5"/>
<dbReference type="EMBL" id="JBFDAA010000018">
    <property type="protein sequence ID" value="KAL1116200.1"/>
    <property type="molecule type" value="Genomic_DNA"/>
</dbReference>
<evidence type="ECO:0000256" key="1">
    <source>
        <dbReference type="SAM" id="Coils"/>
    </source>
</evidence>
<dbReference type="Proteomes" id="UP001558652">
    <property type="component" value="Unassembled WGS sequence"/>
</dbReference>
<comment type="caution">
    <text evidence="3">The sequence shown here is derived from an EMBL/GenBank/DDBJ whole genome shotgun (WGS) entry which is preliminary data.</text>
</comment>
<proteinExistence type="predicted"/>
<evidence type="ECO:0000313" key="4">
    <source>
        <dbReference type="Proteomes" id="UP001558652"/>
    </source>
</evidence>
<accession>A0ABD0Y0R5</accession>
<name>A0ABD0Y0R5_9HEMI</name>
<evidence type="ECO:0000313" key="3">
    <source>
        <dbReference type="EMBL" id="KAL1116200.1"/>
    </source>
</evidence>
<gene>
    <name evidence="3" type="ORF">AAG570_005695</name>
</gene>
<keyword evidence="1" id="KW-0175">Coiled coil</keyword>
<evidence type="ECO:0000256" key="2">
    <source>
        <dbReference type="SAM" id="MobiDB-lite"/>
    </source>
</evidence>
<feature type="compositionally biased region" description="Polar residues" evidence="2">
    <location>
        <begin position="601"/>
        <end position="612"/>
    </location>
</feature>
<feature type="region of interest" description="Disordered" evidence="2">
    <location>
        <begin position="405"/>
        <end position="488"/>
    </location>
</feature>
<feature type="coiled-coil region" evidence="1">
    <location>
        <begin position="239"/>
        <end position="318"/>
    </location>
</feature>
<dbReference type="SUPFAM" id="SSF58113">
    <property type="entry name" value="Apolipoprotein A-I"/>
    <property type="match status" value="1"/>
</dbReference>